<keyword evidence="2" id="KW-0597">Phosphoprotein</keyword>
<dbReference type="PANTHER" id="PTHR14150:SF12">
    <property type="entry name" value="U3 SMALL NUCLEOLAR RNA-ASSOCIATED PROTEIN 14 HOMOLOG A"/>
    <property type="match status" value="1"/>
</dbReference>
<dbReference type="GO" id="GO:0006364">
    <property type="term" value="P:rRNA processing"/>
    <property type="evidence" value="ECO:0007669"/>
    <property type="project" value="InterPro"/>
</dbReference>
<feature type="compositionally biased region" description="Acidic residues" evidence="4">
    <location>
        <begin position="180"/>
        <end position="198"/>
    </location>
</feature>
<proteinExistence type="predicted"/>
<dbReference type="GO" id="GO:0032040">
    <property type="term" value="C:small-subunit processome"/>
    <property type="evidence" value="ECO:0007669"/>
    <property type="project" value="InterPro"/>
</dbReference>
<reference evidence="5 6" key="1">
    <citation type="submission" date="2019-02" db="EMBL/GenBank/DDBJ databases">
        <title>Genome sequencing of the rare red list fungi Antrodiella citrinella (Flaviporus citrinellus).</title>
        <authorList>
            <person name="Buettner E."/>
            <person name="Kellner H."/>
        </authorList>
    </citation>
    <scope>NUCLEOTIDE SEQUENCE [LARGE SCALE GENOMIC DNA]</scope>
    <source>
        <strain evidence="5 6">DSM 108506</strain>
    </source>
</reference>
<feature type="region of interest" description="Disordered" evidence="4">
    <location>
        <begin position="730"/>
        <end position="749"/>
    </location>
</feature>
<evidence type="ECO:0000256" key="4">
    <source>
        <dbReference type="SAM" id="MobiDB-lite"/>
    </source>
</evidence>
<feature type="compositionally biased region" description="Basic and acidic residues" evidence="4">
    <location>
        <begin position="226"/>
        <end position="237"/>
    </location>
</feature>
<evidence type="ECO:0000256" key="2">
    <source>
        <dbReference type="ARBA" id="ARBA00022553"/>
    </source>
</evidence>
<feature type="compositionally biased region" description="Basic and acidic residues" evidence="4">
    <location>
        <begin position="787"/>
        <end position="800"/>
    </location>
</feature>
<comment type="subcellular location">
    <subcellularLocation>
        <location evidence="1">Nucleus</location>
        <location evidence="1">Nucleolus</location>
    </subcellularLocation>
</comment>
<feature type="compositionally biased region" description="Acidic residues" evidence="4">
    <location>
        <begin position="595"/>
        <end position="613"/>
    </location>
</feature>
<feature type="compositionally biased region" description="Low complexity" evidence="4">
    <location>
        <begin position="848"/>
        <end position="864"/>
    </location>
</feature>
<name>A0A4S4MTB0_9APHY</name>
<feature type="compositionally biased region" description="Acidic residues" evidence="4">
    <location>
        <begin position="238"/>
        <end position="280"/>
    </location>
</feature>
<gene>
    <name evidence="5" type="ORF">EUX98_g7611</name>
</gene>
<feature type="compositionally biased region" description="Basic and acidic residues" evidence="4">
    <location>
        <begin position="646"/>
        <end position="656"/>
    </location>
</feature>
<keyword evidence="6" id="KW-1185">Reference proteome</keyword>
<dbReference type="Pfam" id="PF04615">
    <property type="entry name" value="Utp14"/>
    <property type="match status" value="1"/>
</dbReference>
<evidence type="ECO:0000313" key="6">
    <source>
        <dbReference type="Proteomes" id="UP000308730"/>
    </source>
</evidence>
<feature type="compositionally biased region" description="Basic and acidic residues" evidence="4">
    <location>
        <begin position="564"/>
        <end position="584"/>
    </location>
</feature>
<dbReference type="Proteomes" id="UP000308730">
    <property type="component" value="Unassembled WGS sequence"/>
</dbReference>
<evidence type="ECO:0008006" key="7">
    <source>
        <dbReference type="Google" id="ProtNLM"/>
    </source>
</evidence>
<feature type="compositionally biased region" description="Basic and acidic residues" evidence="4">
    <location>
        <begin position="45"/>
        <end position="67"/>
    </location>
</feature>
<feature type="compositionally biased region" description="Polar residues" evidence="4">
    <location>
        <begin position="730"/>
        <end position="743"/>
    </location>
</feature>
<feature type="compositionally biased region" description="Polar residues" evidence="4">
    <location>
        <begin position="281"/>
        <end position="293"/>
    </location>
</feature>
<dbReference type="AlphaFoldDB" id="A0A4S4MTB0"/>
<comment type="caution">
    <text evidence="5">The sequence shown here is derived from an EMBL/GenBank/DDBJ whole genome shotgun (WGS) entry which is preliminary data.</text>
</comment>
<keyword evidence="3" id="KW-0539">Nucleus</keyword>
<accession>A0A4S4MTB0</accession>
<evidence type="ECO:0000256" key="3">
    <source>
        <dbReference type="ARBA" id="ARBA00023242"/>
    </source>
</evidence>
<feature type="compositionally biased region" description="Acidic residues" evidence="4">
    <location>
        <begin position="95"/>
        <end position="121"/>
    </location>
</feature>
<feature type="compositionally biased region" description="Basic and acidic residues" evidence="4">
    <location>
        <begin position="810"/>
        <end position="823"/>
    </location>
</feature>
<evidence type="ECO:0000313" key="5">
    <source>
        <dbReference type="EMBL" id="THH26580.1"/>
    </source>
</evidence>
<feature type="region of interest" description="Disordered" evidence="4">
    <location>
        <begin position="787"/>
        <end position="823"/>
    </location>
</feature>
<protein>
    <recommendedName>
        <fullName evidence="7">Utp14-domain-containing protein</fullName>
    </recommendedName>
</protein>
<feature type="region of interest" description="Disordered" evidence="4">
    <location>
        <begin position="1"/>
        <end position="324"/>
    </location>
</feature>
<feature type="compositionally biased region" description="Basic residues" evidence="4">
    <location>
        <begin position="135"/>
        <end position="145"/>
    </location>
</feature>
<dbReference type="InterPro" id="IPR006709">
    <property type="entry name" value="SSU_processome_Utp14"/>
</dbReference>
<sequence length="1045" mass="115169">MVRPQNSGRPRKTQVKDNKVFNANGYAKRQTLKAKKSAGRGVSDVYEHHQEKERRGKMKMLLEKDEMLGAGRGGSDDEDDRRGPSGKGKPRLVGEFEDDMEIGEDEDEEIDSDGAFDESDEERYAGFGFASGQKPKAKASSKKTKATPVKGVRFAEVDLNEDSVEEEMPAEKEEMSSASEGEDGGSDEEEEEEGDANEFIDVLDIMDDRGEALSEDEGSSKVAKKAKIEEAPHRRVEEEEGDDALEDGADDDEEDEEGSEDGDEDEEDAVISASEDEDDNATSSFDSLQTFITSLDAGQKRKLPEDEEDVSNAPAAEARPQKRRLLQDRATKLNLDDLLAPLASTSTSANLQSLKKSAKILTSTSSKHKTLSAPLPTRTQERLDREAAYDQTKEEVDKWSATMKRIKEAEHLSFPLQGPAFEKTSSLQLAAKFKPTTEMESAVDKLMAAANLRGEKDIAATESLKMNHLTVEEVAERRAELAKTRELMFRAEAKAKRVAKIKSKTYRRLQKRAKAKLTAKLGEGEDGVDEDDEEGRLKMETERAKERATLKHKNTGKWAQSMKHRGELNEDQRRDIAEMLDRGEKLRRRIRGEDSGEESGNGDDDDNSDEDDETIKARAFDELNTLRQENDSLSEGTSKGVFKMKFMKDATARDAQRSNQMVDDFVKELGGRGPDEDGDEDAPDSAGPHGEAQIARIGGRVTYRPGALLGGLRPKHSLASDTSSVTLKSTDFLSDPAQPNSAVASPVSARSERILYTPAEEIPNPWLVPRSEDGAPDVRGIAVQRKHEVMVSKDSKGVEKARHKLRKKKQTLEEQKAKAKEDAAVDVEMADVITAAAKEKKSAKGKGKASAASTPTAAASQVLNDDSDDSDANSELDEQEHNIDSKLKGKARAVRAFEQRDLVARAFAGDNVQLAFEETKRQEIQGDAPKEVDTTLPGWGSWGGTGTRKAPPKPHLLKKVAGVDPRSRADFAKPHVMISEKRDKKAAKYLVKDLPFPYTSKAQFERSMGTPLGTEWNTRVGFQRGTLPRVVTKPGVVISPLEKLL</sequence>
<feature type="region of interest" description="Disordered" evidence="4">
    <location>
        <begin position="930"/>
        <end position="955"/>
    </location>
</feature>
<dbReference type="EMBL" id="SGPM01000332">
    <property type="protein sequence ID" value="THH26580.1"/>
    <property type="molecule type" value="Genomic_DNA"/>
</dbReference>
<evidence type="ECO:0000256" key="1">
    <source>
        <dbReference type="ARBA" id="ARBA00004604"/>
    </source>
</evidence>
<dbReference type="OrthoDB" id="277439at2759"/>
<feature type="compositionally biased region" description="Acidic residues" evidence="4">
    <location>
        <begin position="158"/>
        <end position="168"/>
    </location>
</feature>
<feature type="compositionally biased region" description="Polar residues" evidence="4">
    <location>
        <begin position="625"/>
        <end position="637"/>
    </location>
</feature>
<dbReference type="PANTHER" id="PTHR14150">
    <property type="entry name" value="U3 SMALL NUCLEOLAR RNA-ASSOCIATED PROTEIN 14"/>
    <property type="match status" value="1"/>
</dbReference>
<feature type="region of interest" description="Disordered" evidence="4">
    <location>
        <begin position="837"/>
        <end position="886"/>
    </location>
</feature>
<feature type="compositionally biased region" description="Basic and acidic residues" evidence="4">
    <location>
        <begin position="664"/>
        <end position="675"/>
    </location>
</feature>
<feature type="compositionally biased region" description="Acidic residues" evidence="4">
    <location>
        <begin position="865"/>
        <end position="878"/>
    </location>
</feature>
<feature type="region of interest" description="Disordered" evidence="4">
    <location>
        <begin position="544"/>
        <end position="698"/>
    </location>
</feature>
<organism evidence="5 6">
    <name type="scientific">Antrodiella citrinella</name>
    <dbReference type="NCBI Taxonomy" id="2447956"/>
    <lineage>
        <taxon>Eukaryota</taxon>
        <taxon>Fungi</taxon>
        <taxon>Dikarya</taxon>
        <taxon>Basidiomycota</taxon>
        <taxon>Agaricomycotina</taxon>
        <taxon>Agaricomycetes</taxon>
        <taxon>Polyporales</taxon>
        <taxon>Steccherinaceae</taxon>
        <taxon>Antrodiella</taxon>
    </lineage>
</organism>